<dbReference type="GO" id="GO:0034625">
    <property type="term" value="P:fatty acid elongation, monounsaturated fatty acid"/>
    <property type="evidence" value="ECO:0007669"/>
    <property type="project" value="TreeGrafter"/>
</dbReference>
<dbReference type="GO" id="GO:0009922">
    <property type="term" value="F:fatty acid elongase activity"/>
    <property type="evidence" value="ECO:0007669"/>
    <property type="project" value="UniProtKB-EC"/>
</dbReference>
<keyword evidence="2 10" id="KW-0444">Lipid biosynthesis</keyword>
<evidence type="ECO:0000256" key="1">
    <source>
        <dbReference type="ARBA" id="ARBA00004141"/>
    </source>
</evidence>
<feature type="transmembrane region" description="Helical" evidence="10">
    <location>
        <begin position="201"/>
        <end position="220"/>
    </location>
</feature>
<keyword evidence="9 10" id="KW-0275">Fatty acid biosynthesis</keyword>
<dbReference type="InterPro" id="IPR030457">
    <property type="entry name" value="ELO_CS"/>
</dbReference>
<keyword evidence="6 10" id="KW-1133">Transmembrane helix</keyword>
<feature type="transmembrane region" description="Helical" evidence="10">
    <location>
        <begin position="232"/>
        <end position="254"/>
    </location>
</feature>
<dbReference type="Pfam" id="PF01151">
    <property type="entry name" value="ELO"/>
    <property type="match status" value="1"/>
</dbReference>
<evidence type="ECO:0000256" key="8">
    <source>
        <dbReference type="ARBA" id="ARBA00023136"/>
    </source>
</evidence>
<evidence type="ECO:0000256" key="5">
    <source>
        <dbReference type="ARBA" id="ARBA00022832"/>
    </source>
</evidence>
<keyword evidence="12" id="KW-1185">Reference proteome</keyword>
<keyword evidence="5 10" id="KW-0276">Fatty acid metabolism</keyword>
<dbReference type="GO" id="GO:0034626">
    <property type="term" value="P:fatty acid elongation, polyunsaturated fatty acid"/>
    <property type="evidence" value="ECO:0007669"/>
    <property type="project" value="TreeGrafter"/>
</dbReference>
<sequence length="328" mass="38887">MSTMSLALEKFSSTIVDSFLYLKPMFDLESVDQNTQSNLSFTYSHKFGFEKLFESRDFVQSLGQWMQENWTTSIYISLTYIIFIFSVQYYMKNRPRYELRLPLILWNIFLATFSIMGTIRTWPEFIYNISQKGIVHSVCDISYAYGVTGFWAFMFIMSKLPELIDTVFIVFRKQELIFLHWYHHATVLIYCWYSYSDFSASGRWFMTMNYLVHSIMYSYYACKALKIRVPLFISKLITTSQIVQMIFGCYVNWVAYQTKKYSPQTKCNITNENILSSFVMYLSYFVLFFHFFFNAYVLKKKARNLQKKEANGNVTNGHVKNGLGKKLD</sequence>
<name>A0A813M9Y2_9BILA</name>
<dbReference type="AlphaFoldDB" id="A0A813M9Y2"/>
<dbReference type="GO" id="GO:0030148">
    <property type="term" value="P:sphingolipid biosynthetic process"/>
    <property type="evidence" value="ECO:0007669"/>
    <property type="project" value="TreeGrafter"/>
</dbReference>
<evidence type="ECO:0000313" key="12">
    <source>
        <dbReference type="Proteomes" id="UP000663879"/>
    </source>
</evidence>
<feature type="transmembrane region" description="Helical" evidence="10">
    <location>
        <begin position="72"/>
        <end position="91"/>
    </location>
</feature>
<comment type="similarity">
    <text evidence="10">Belongs to the ELO family.</text>
</comment>
<comment type="caution">
    <text evidence="11">The sequence shown here is derived from an EMBL/GenBank/DDBJ whole genome shotgun (WGS) entry which is preliminary data.</text>
</comment>
<evidence type="ECO:0000256" key="7">
    <source>
        <dbReference type="ARBA" id="ARBA00023098"/>
    </source>
</evidence>
<dbReference type="GO" id="GO:0019367">
    <property type="term" value="P:fatty acid elongation, saturated fatty acid"/>
    <property type="evidence" value="ECO:0007669"/>
    <property type="project" value="TreeGrafter"/>
</dbReference>
<dbReference type="PANTHER" id="PTHR11157">
    <property type="entry name" value="FATTY ACID ACYL TRANSFERASE-RELATED"/>
    <property type="match status" value="1"/>
</dbReference>
<evidence type="ECO:0000256" key="9">
    <source>
        <dbReference type="ARBA" id="ARBA00023160"/>
    </source>
</evidence>
<evidence type="ECO:0000313" key="11">
    <source>
        <dbReference type="EMBL" id="CAF0714761.1"/>
    </source>
</evidence>
<dbReference type="EC" id="2.3.1.199" evidence="10"/>
<feature type="transmembrane region" description="Helical" evidence="10">
    <location>
        <begin position="176"/>
        <end position="195"/>
    </location>
</feature>
<evidence type="ECO:0000256" key="6">
    <source>
        <dbReference type="ARBA" id="ARBA00022989"/>
    </source>
</evidence>
<comment type="catalytic activity">
    <reaction evidence="10">
        <text>a very-long-chain acyl-CoA + malonyl-CoA + H(+) = a very-long-chain 3-oxoacyl-CoA + CO2 + CoA</text>
        <dbReference type="Rhea" id="RHEA:32727"/>
        <dbReference type="ChEBI" id="CHEBI:15378"/>
        <dbReference type="ChEBI" id="CHEBI:16526"/>
        <dbReference type="ChEBI" id="CHEBI:57287"/>
        <dbReference type="ChEBI" id="CHEBI:57384"/>
        <dbReference type="ChEBI" id="CHEBI:90725"/>
        <dbReference type="ChEBI" id="CHEBI:90736"/>
        <dbReference type="EC" id="2.3.1.199"/>
    </reaction>
</comment>
<reference evidence="11" key="1">
    <citation type="submission" date="2021-02" db="EMBL/GenBank/DDBJ databases">
        <authorList>
            <person name="Nowell W R."/>
        </authorList>
    </citation>
    <scope>NUCLEOTIDE SEQUENCE</scope>
    <source>
        <strain evidence="11">Ploen Becks lab</strain>
    </source>
</reference>
<gene>
    <name evidence="11" type="ORF">OXX778_LOCUS1502</name>
</gene>
<protein>
    <recommendedName>
        <fullName evidence="10">Elongation of very long chain fatty acids protein</fullName>
        <ecNumber evidence="10">2.3.1.199</ecNumber>
    </recommendedName>
    <alternativeName>
        <fullName evidence="10">Very-long-chain 3-oxoacyl-CoA synthase</fullName>
    </alternativeName>
</protein>
<keyword evidence="3 10" id="KW-0808">Transferase</keyword>
<dbReference type="EMBL" id="CAJNOC010000098">
    <property type="protein sequence ID" value="CAF0714761.1"/>
    <property type="molecule type" value="Genomic_DNA"/>
</dbReference>
<feature type="transmembrane region" description="Helical" evidence="10">
    <location>
        <begin position="134"/>
        <end position="156"/>
    </location>
</feature>
<dbReference type="PROSITE" id="PS01188">
    <property type="entry name" value="ELO"/>
    <property type="match status" value="1"/>
</dbReference>
<comment type="subcellular location">
    <subcellularLocation>
        <location evidence="1">Membrane</location>
        <topology evidence="1">Multi-pass membrane protein</topology>
    </subcellularLocation>
</comment>
<dbReference type="PANTHER" id="PTHR11157:SF17">
    <property type="entry name" value="ELONGATION OF VERY LONG CHAIN FATTY ACIDS PROTEIN 6"/>
    <property type="match status" value="1"/>
</dbReference>
<proteinExistence type="inferred from homology"/>
<dbReference type="GO" id="GO:0005789">
    <property type="term" value="C:endoplasmic reticulum membrane"/>
    <property type="evidence" value="ECO:0007669"/>
    <property type="project" value="TreeGrafter"/>
</dbReference>
<organism evidence="11 12">
    <name type="scientific">Brachionus calyciflorus</name>
    <dbReference type="NCBI Taxonomy" id="104777"/>
    <lineage>
        <taxon>Eukaryota</taxon>
        <taxon>Metazoa</taxon>
        <taxon>Spiralia</taxon>
        <taxon>Gnathifera</taxon>
        <taxon>Rotifera</taxon>
        <taxon>Eurotatoria</taxon>
        <taxon>Monogononta</taxon>
        <taxon>Pseudotrocha</taxon>
        <taxon>Ploima</taxon>
        <taxon>Brachionidae</taxon>
        <taxon>Brachionus</taxon>
    </lineage>
</organism>
<evidence type="ECO:0000256" key="10">
    <source>
        <dbReference type="RuleBase" id="RU361115"/>
    </source>
</evidence>
<feature type="transmembrane region" description="Helical" evidence="10">
    <location>
        <begin position="103"/>
        <end position="122"/>
    </location>
</feature>
<keyword evidence="7 10" id="KW-0443">Lipid metabolism</keyword>
<dbReference type="OrthoDB" id="10259681at2759"/>
<dbReference type="Proteomes" id="UP000663879">
    <property type="component" value="Unassembled WGS sequence"/>
</dbReference>
<keyword evidence="4 10" id="KW-0812">Transmembrane</keyword>
<dbReference type="InterPro" id="IPR002076">
    <property type="entry name" value="ELO_fam"/>
</dbReference>
<dbReference type="GO" id="GO:0042761">
    <property type="term" value="P:very long-chain fatty acid biosynthetic process"/>
    <property type="evidence" value="ECO:0007669"/>
    <property type="project" value="TreeGrafter"/>
</dbReference>
<evidence type="ECO:0000256" key="3">
    <source>
        <dbReference type="ARBA" id="ARBA00022679"/>
    </source>
</evidence>
<evidence type="ECO:0000256" key="4">
    <source>
        <dbReference type="ARBA" id="ARBA00022692"/>
    </source>
</evidence>
<accession>A0A813M9Y2</accession>
<feature type="transmembrane region" description="Helical" evidence="10">
    <location>
        <begin position="274"/>
        <end position="298"/>
    </location>
</feature>
<keyword evidence="8 10" id="KW-0472">Membrane</keyword>
<evidence type="ECO:0000256" key="2">
    <source>
        <dbReference type="ARBA" id="ARBA00022516"/>
    </source>
</evidence>